<accession>A0ACB5T0R1</accession>
<proteinExistence type="predicted"/>
<protein>
    <submittedName>
        <fullName evidence="1">Unnamed protein product</fullName>
    </submittedName>
</protein>
<dbReference type="Proteomes" id="UP001165064">
    <property type="component" value="Unassembled WGS sequence"/>
</dbReference>
<gene>
    <name evidence="1" type="ORF">Amon02_000338700</name>
</gene>
<evidence type="ECO:0000313" key="2">
    <source>
        <dbReference type="Proteomes" id="UP001165064"/>
    </source>
</evidence>
<name>A0ACB5T0R1_AMBMO</name>
<dbReference type="EMBL" id="BSXS01002148">
    <property type="protein sequence ID" value="GME78311.1"/>
    <property type="molecule type" value="Genomic_DNA"/>
</dbReference>
<comment type="caution">
    <text evidence="1">The sequence shown here is derived from an EMBL/GenBank/DDBJ whole genome shotgun (WGS) entry which is preliminary data.</text>
</comment>
<evidence type="ECO:0000313" key="1">
    <source>
        <dbReference type="EMBL" id="GME78311.1"/>
    </source>
</evidence>
<sequence>MNNPKPKDLISQLSAQGLREFQNGHYTKALKIFSKAITSILDQHRASKAQGKGKYHSGYSSLLDYRAACYEKLNKLSYVLIDSERLIELYPYNCKGYLRTAKIHKLMNEPKKSYNVLTSGLEKLRSGKKKYGSKLPINDTLYSKMKADRQSLMKSLQISKTAVTHKNVPTSNTDPVQRLPLEIVMSFFAMLDQKSILRSLLVSKLWYRTITSLPQISEQLSLKNSISLKEFDLFLSFFKKVNSGRKTKLIRNVSLRPKPADEPSIVKRFFTQDMTVQKLTLLLRNVSSANMDKLLARDTNTRKIYRSMIDLSLQISIVNSRRGINYILNHCNSLQRLTLLVYGIANNSAVEPLDFQTTFTSLKSLSIYFRPTDLGSSNASFMSSMLQYNSFENLSELSLSNCNVNPDILASLFEKSDESLKALKLDGIPNVTLEWLLAVLQNRKCRLSSLEVKETGTTAPQHFRSAQYDQAFPLLSELRALILNNTTISFEGLMKLIRATKGNLVHLQLIANLFLVFKKSVFDSRQSGGLFDFAEFIQSCPQLRNLGFIQCPNLTDYSLKILSKELVAQARPQQLSYLDISSNAITGVGILELFQAPKCWLRLMKLKINGCNVHPETVKLLTQKGYCNEVEYRVSA</sequence>
<organism evidence="1 2">
    <name type="scientific">Ambrosiozyma monospora</name>
    <name type="common">Yeast</name>
    <name type="synonym">Endomycopsis monosporus</name>
    <dbReference type="NCBI Taxonomy" id="43982"/>
    <lineage>
        <taxon>Eukaryota</taxon>
        <taxon>Fungi</taxon>
        <taxon>Dikarya</taxon>
        <taxon>Ascomycota</taxon>
        <taxon>Saccharomycotina</taxon>
        <taxon>Pichiomycetes</taxon>
        <taxon>Pichiales</taxon>
        <taxon>Pichiaceae</taxon>
        <taxon>Ambrosiozyma</taxon>
    </lineage>
</organism>
<reference evidence="1" key="1">
    <citation type="submission" date="2023-04" db="EMBL/GenBank/DDBJ databases">
        <title>Ambrosiozyma monospora NBRC 10751.</title>
        <authorList>
            <person name="Ichikawa N."/>
            <person name="Sato H."/>
            <person name="Tonouchi N."/>
        </authorList>
    </citation>
    <scope>NUCLEOTIDE SEQUENCE</scope>
    <source>
        <strain evidence="1">NBRC 10751</strain>
    </source>
</reference>
<keyword evidence="2" id="KW-1185">Reference proteome</keyword>